<keyword evidence="6 9" id="KW-0472">Membrane</keyword>
<evidence type="ECO:0000256" key="1">
    <source>
        <dbReference type="ARBA" id="ARBA00004141"/>
    </source>
</evidence>
<evidence type="ECO:0000256" key="7">
    <source>
        <dbReference type="ARBA" id="ARBA00023170"/>
    </source>
</evidence>
<evidence type="ECO:0000256" key="5">
    <source>
        <dbReference type="ARBA" id="ARBA00022989"/>
    </source>
</evidence>
<dbReference type="InterPro" id="IPR004117">
    <property type="entry name" value="7tm6_olfct_rcpt"/>
</dbReference>
<name>B0XHQ2_CULQU</name>
<feature type="transmembrane region" description="Helical" evidence="9">
    <location>
        <begin position="221"/>
        <end position="247"/>
    </location>
</feature>
<dbReference type="HOGENOM" id="CLU_850606_0_0_1"/>
<reference evidence="10" key="1">
    <citation type="submission" date="2007-03" db="EMBL/GenBank/DDBJ databases">
        <title>Annotation of Culex pipiens quinquefasciatus.</title>
        <authorList>
            <consortium name="The Broad Institute Genome Sequencing Platform"/>
            <person name="Atkinson P.W."/>
            <person name="Hemingway J."/>
            <person name="Christensen B.M."/>
            <person name="Higgs S."/>
            <person name="Kodira C."/>
            <person name="Hannick L."/>
            <person name="Megy K."/>
            <person name="O'Leary S."/>
            <person name="Pearson M."/>
            <person name="Haas B.J."/>
            <person name="Mauceli E."/>
            <person name="Wortman J.R."/>
            <person name="Lee N.H."/>
            <person name="Guigo R."/>
            <person name="Stanke M."/>
            <person name="Alvarado L."/>
            <person name="Amedeo P."/>
            <person name="Antoine C.H."/>
            <person name="Arensburger P."/>
            <person name="Bidwell S.L."/>
            <person name="Crawford M."/>
            <person name="Camaro F."/>
            <person name="Devon K."/>
            <person name="Engels R."/>
            <person name="Hammond M."/>
            <person name="Howarth C."/>
            <person name="Koehrsen M."/>
            <person name="Lawson D."/>
            <person name="Montgomery P."/>
            <person name="Nene V."/>
            <person name="Nusbaum C."/>
            <person name="Puiu D."/>
            <person name="Romero-Severson J."/>
            <person name="Severson D.W."/>
            <person name="Shumway M."/>
            <person name="Sisk P."/>
            <person name="Stolte C."/>
            <person name="Zeng Q."/>
            <person name="Eisenstadt E."/>
            <person name="Fraser-Liggett C."/>
            <person name="Strausberg R."/>
            <person name="Galagan J."/>
            <person name="Birren B."/>
            <person name="Collins F.H."/>
        </authorList>
    </citation>
    <scope>NUCLEOTIDE SEQUENCE [LARGE SCALE GENOMIC DNA]</scope>
    <source>
        <strain evidence="10">JHB</strain>
    </source>
</reference>
<keyword evidence="4" id="KW-0552">Olfaction</keyword>
<evidence type="ECO:0000256" key="6">
    <source>
        <dbReference type="ARBA" id="ARBA00023136"/>
    </source>
</evidence>
<keyword evidence="2" id="KW-0716">Sensory transduction</keyword>
<dbReference type="VEuPathDB" id="VectorBase:CPIJ018787"/>
<evidence type="ECO:0000256" key="4">
    <source>
        <dbReference type="ARBA" id="ARBA00022725"/>
    </source>
</evidence>
<keyword evidence="3 9" id="KW-0812">Transmembrane</keyword>
<dbReference type="EMBL" id="DS233189">
    <property type="protein sequence ID" value="EDS28559.1"/>
    <property type="molecule type" value="Genomic_DNA"/>
</dbReference>
<evidence type="ECO:0000313" key="12">
    <source>
        <dbReference type="Proteomes" id="UP000002320"/>
    </source>
</evidence>
<dbReference type="VEuPathDB" id="VectorBase:CQUJHB004860"/>
<feature type="transmembrane region" description="Helical" evidence="9">
    <location>
        <begin position="303"/>
        <end position="326"/>
    </location>
</feature>
<keyword evidence="8" id="KW-0807">Transducer</keyword>
<dbReference type="EnsemblMetazoa" id="CPIJ018787-RA">
    <property type="protein sequence ID" value="CPIJ018787-PA"/>
    <property type="gene ID" value="CPIJ018787"/>
</dbReference>
<dbReference type="InParanoid" id="B0XHQ2"/>
<dbReference type="GO" id="GO:0004984">
    <property type="term" value="F:olfactory receptor activity"/>
    <property type="evidence" value="ECO:0007669"/>
    <property type="project" value="InterPro"/>
</dbReference>
<evidence type="ECO:0000256" key="8">
    <source>
        <dbReference type="ARBA" id="ARBA00023224"/>
    </source>
</evidence>
<comment type="subcellular location">
    <subcellularLocation>
        <location evidence="1">Membrane</location>
        <topology evidence="1">Multi-pass membrane protein</topology>
    </subcellularLocation>
</comment>
<keyword evidence="5 9" id="KW-1133">Transmembrane helix</keyword>
<keyword evidence="12" id="KW-1185">Reference proteome</keyword>
<gene>
    <name evidence="11" type="primary">6053008</name>
    <name evidence="10" type="ORF">CpipJ_CPIJ018787</name>
</gene>
<dbReference type="GO" id="GO:0005886">
    <property type="term" value="C:plasma membrane"/>
    <property type="evidence" value="ECO:0007669"/>
    <property type="project" value="TreeGrafter"/>
</dbReference>
<dbReference type="PANTHER" id="PTHR21137:SF26">
    <property type="entry name" value="ODORANT RECEPTOR 10A-RELATED"/>
    <property type="match status" value="1"/>
</dbReference>
<keyword evidence="7 10" id="KW-0675">Receptor</keyword>
<dbReference type="Pfam" id="PF02949">
    <property type="entry name" value="7tm_6"/>
    <property type="match status" value="2"/>
</dbReference>
<dbReference type="AlphaFoldDB" id="B0XHQ2"/>
<organism>
    <name type="scientific">Culex quinquefasciatus</name>
    <name type="common">Southern house mosquito</name>
    <name type="synonym">Culex pungens</name>
    <dbReference type="NCBI Taxonomy" id="7176"/>
    <lineage>
        <taxon>Eukaryota</taxon>
        <taxon>Metazoa</taxon>
        <taxon>Ecdysozoa</taxon>
        <taxon>Arthropoda</taxon>
        <taxon>Hexapoda</taxon>
        <taxon>Insecta</taxon>
        <taxon>Pterygota</taxon>
        <taxon>Neoptera</taxon>
        <taxon>Endopterygota</taxon>
        <taxon>Diptera</taxon>
        <taxon>Nematocera</taxon>
        <taxon>Culicoidea</taxon>
        <taxon>Culicidae</taxon>
        <taxon>Culicinae</taxon>
        <taxon>Culicini</taxon>
        <taxon>Culex</taxon>
        <taxon>Culex</taxon>
    </lineage>
</organism>
<dbReference type="VEuPathDB" id="VectorBase:CQUJHB020444"/>
<evidence type="ECO:0000256" key="9">
    <source>
        <dbReference type="SAM" id="Phobius"/>
    </source>
</evidence>
<proteinExistence type="predicted"/>
<evidence type="ECO:0000313" key="11">
    <source>
        <dbReference type="EnsemblMetazoa" id="CPIJ018787-PA"/>
    </source>
</evidence>
<evidence type="ECO:0000256" key="3">
    <source>
        <dbReference type="ARBA" id="ARBA00022692"/>
    </source>
</evidence>
<protein>
    <submittedName>
        <fullName evidence="10">Olfactory receptor</fullName>
    </submittedName>
</protein>
<reference evidence="11" key="2">
    <citation type="submission" date="2020-05" db="UniProtKB">
        <authorList>
            <consortium name="EnsemblMetazoa"/>
        </authorList>
    </citation>
    <scope>IDENTIFICATION</scope>
    <source>
        <strain evidence="11">JHB</strain>
    </source>
</reference>
<dbReference type="GO" id="GO:0007165">
    <property type="term" value="P:signal transduction"/>
    <property type="evidence" value="ECO:0007669"/>
    <property type="project" value="UniProtKB-KW"/>
</dbReference>
<sequence>MLAGSDGLFIGVCLLVTSQFRVVQHQLELLDQESQNVGRSAYHFPWYRYDKNVRKLVQLMMIRAQRPSRVEIPFFEATIATFGMIIRTAGSYMTLVQSLVELMPKTSSVHPFRQSRYEPLQSQRRAFRIFGYYPGDSGFLHWSLVGVFLFHYWSQVQLCYWEFRHGWAKIREGEVFVALEVMTPTLSRVGALLKCSVLIVGRKSLPYEYKYSPMFELTFLLMSYITFTPCFMLGGSDGLFIGVSLLVSSQFRLVQQQLENLEVEESLSEDVPAENKRILKQLKQIVQRHNQAIEMSQEMSSLFVPNVFTCYTIAAVKLGMACLIMSK</sequence>
<dbReference type="KEGG" id="cqu:CpipJ_CPIJ018787"/>
<accession>B0XHQ2</accession>
<evidence type="ECO:0000256" key="2">
    <source>
        <dbReference type="ARBA" id="ARBA00022606"/>
    </source>
</evidence>
<dbReference type="OrthoDB" id="8185860at2759"/>
<dbReference type="PANTHER" id="PTHR21137">
    <property type="entry name" value="ODORANT RECEPTOR"/>
    <property type="match status" value="1"/>
</dbReference>
<dbReference type="Proteomes" id="UP000002320">
    <property type="component" value="Unassembled WGS sequence"/>
</dbReference>
<dbReference type="GO" id="GO:0005549">
    <property type="term" value="F:odorant binding"/>
    <property type="evidence" value="ECO:0007669"/>
    <property type="project" value="InterPro"/>
</dbReference>
<evidence type="ECO:0000313" key="10">
    <source>
        <dbReference type="EMBL" id="EDS28559.1"/>
    </source>
</evidence>